<sequence>MPRHTFHRALSGFRSSKKAASSAGDDAGDPEKAPQVQSIDQLLALDELPRTNHESVGPGKGAGLNSPILGRQPSLQAPLSPDTLNSSKVGIEKLRYLISRSPSLSNAVQILVVSQPDAELIASGWISDDSTFTISLSQFETLLADAESSHKHHETTDKLVKTRAKLDLLVAENKRLHDIADLANSEAARVRSVLEETKLQFSSFMRKRFGLSQHAHRLDEENKTFRDKLANVNQKHKIFHESATKKLQENLDAVRLELEGYVSKHEKTLSQLRDSETLTATLTKKLDDSDRHCGRLRLNLTKAESKITHLTTEKAKSDELTEKHRKFSVALHQEVRPLREEQKKLQERVSELDTALSSRLSALGKLRADFNSLKEEKRVWQGRMDTLRYTTISAERRVRMLNHIAASKLDPKTGADSQSRIRRGNNTKPQTPSQEALQAIERLNKMISDVASLIVPFFLGSPPTQGWSPNIKRCKMVFGHWVTSTLLRRCAMLKSGYDHPWFLHSVIQMFLVDWCRAIIEAWYPKQQSFSELLMSQLVGSYHGKRSEGSKMPFQLVQMVSNGTVPPDLRTWSQEILDDLLQILPTPEWGLNSDYGLKTILPKIANLCQISYDIRLALAEEDICGNIQLLVYPSDTQFQQETMNSAEAPPEASGLEIDEGGDIAGTVGIGLRESVVKKSSQGISELAFNTLLAPDVILARHLQAALKLDGINLTSNNPVFLSSAESMQGVWDHDNFWGQDAPSS</sequence>
<feature type="region of interest" description="Disordered" evidence="1">
    <location>
        <begin position="48"/>
        <end position="83"/>
    </location>
</feature>
<dbReference type="Proteomes" id="UP000054270">
    <property type="component" value="Unassembled WGS sequence"/>
</dbReference>
<keyword evidence="3" id="KW-1185">Reference proteome</keyword>
<evidence type="ECO:0000313" key="2">
    <source>
        <dbReference type="EMBL" id="KJA24251.1"/>
    </source>
</evidence>
<protein>
    <submittedName>
        <fullName evidence="2">Uncharacterized protein</fullName>
    </submittedName>
</protein>
<evidence type="ECO:0000256" key="1">
    <source>
        <dbReference type="SAM" id="MobiDB-lite"/>
    </source>
</evidence>
<dbReference type="OrthoDB" id="3065671at2759"/>
<gene>
    <name evidence="2" type="ORF">HYPSUDRAFT_39015</name>
</gene>
<name>A0A0D2P6J1_HYPSF</name>
<dbReference type="STRING" id="945553.A0A0D2P6J1"/>
<evidence type="ECO:0000313" key="3">
    <source>
        <dbReference type="Proteomes" id="UP000054270"/>
    </source>
</evidence>
<proteinExistence type="predicted"/>
<reference evidence="3" key="1">
    <citation type="submission" date="2014-04" db="EMBL/GenBank/DDBJ databases">
        <title>Evolutionary Origins and Diversification of the Mycorrhizal Mutualists.</title>
        <authorList>
            <consortium name="DOE Joint Genome Institute"/>
            <consortium name="Mycorrhizal Genomics Consortium"/>
            <person name="Kohler A."/>
            <person name="Kuo A."/>
            <person name="Nagy L.G."/>
            <person name="Floudas D."/>
            <person name="Copeland A."/>
            <person name="Barry K.W."/>
            <person name="Cichocki N."/>
            <person name="Veneault-Fourrey C."/>
            <person name="LaButti K."/>
            <person name="Lindquist E.A."/>
            <person name="Lipzen A."/>
            <person name="Lundell T."/>
            <person name="Morin E."/>
            <person name="Murat C."/>
            <person name="Riley R."/>
            <person name="Ohm R."/>
            <person name="Sun H."/>
            <person name="Tunlid A."/>
            <person name="Henrissat B."/>
            <person name="Grigoriev I.V."/>
            <person name="Hibbett D.S."/>
            <person name="Martin F."/>
        </authorList>
    </citation>
    <scope>NUCLEOTIDE SEQUENCE [LARGE SCALE GENOMIC DNA]</scope>
    <source>
        <strain evidence="3">FD-334 SS-4</strain>
    </source>
</reference>
<feature type="compositionally biased region" description="Polar residues" evidence="1">
    <location>
        <begin position="73"/>
        <end position="83"/>
    </location>
</feature>
<dbReference type="EMBL" id="KN817538">
    <property type="protein sequence ID" value="KJA24251.1"/>
    <property type="molecule type" value="Genomic_DNA"/>
</dbReference>
<feature type="region of interest" description="Disordered" evidence="1">
    <location>
        <begin position="410"/>
        <end position="434"/>
    </location>
</feature>
<dbReference type="AlphaFoldDB" id="A0A0D2P6J1"/>
<organism evidence="2 3">
    <name type="scientific">Hypholoma sublateritium (strain FD-334 SS-4)</name>
    <dbReference type="NCBI Taxonomy" id="945553"/>
    <lineage>
        <taxon>Eukaryota</taxon>
        <taxon>Fungi</taxon>
        <taxon>Dikarya</taxon>
        <taxon>Basidiomycota</taxon>
        <taxon>Agaricomycotina</taxon>
        <taxon>Agaricomycetes</taxon>
        <taxon>Agaricomycetidae</taxon>
        <taxon>Agaricales</taxon>
        <taxon>Agaricineae</taxon>
        <taxon>Strophariaceae</taxon>
        <taxon>Hypholoma</taxon>
    </lineage>
</organism>
<feature type="region of interest" description="Disordered" evidence="1">
    <location>
        <begin position="1"/>
        <end position="36"/>
    </location>
</feature>
<accession>A0A0D2P6J1</accession>